<evidence type="ECO:0000259" key="6">
    <source>
        <dbReference type="Pfam" id="PF03632"/>
    </source>
</evidence>
<feature type="binding site" evidence="5">
    <location>
        <begin position="607"/>
        <end position="608"/>
    </location>
    <ligand>
        <name>substrate</name>
    </ligand>
</feature>
<reference evidence="9 10" key="1">
    <citation type="submission" date="2017-06" db="EMBL/GenBank/DDBJ databases">
        <title>Draft genome sequence of anaerobic fermentative bacterium Anaeromicrobium sediminis DY2726D isolated from West Pacific Ocean sediments.</title>
        <authorList>
            <person name="Zeng X."/>
        </authorList>
    </citation>
    <scope>NUCLEOTIDE SEQUENCE [LARGE SCALE GENOMIC DNA]</scope>
    <source>
        <strain evidence="9 10">DY2726D</strain>
    </source>
</reference>
<organism evidence="9 10">
    <name type="scientific">Anaeromicrobium sediminis</name>
    <dbReference type="NCBI Taxonomy" id="1478221"/>
    <lineage>
        <taxon>Bacteria</taxon>
        <taxon>Bacillati</taxon>
        <taxon>Bacillota</taxon>
        <taxon>Clostridia</taxon>
        <taxon>Peptostreptococcales</taxon>
        <taxon>Thermotaleaceae</taxon>
        <taxon>Anaeromicrobium</taxon>
    </lineage>
</organism>
<proteinExistence type="inferred from homology"/>
<accession>A0A267MMY5</accession>
<gene>
    <name evidence="9" type="ORF">CCE28_05155</name>
</gene>
<evidence type="ECO:0000259" key="7">
    <source>
        <dbReference type="Pfam" id="PF03633"/>
    </source>
</evidence>
<evidence type="ECO:0000256" key="4">
    <source>
        <dbReference type="PIRSR" id="PIRSR036289-50"/>
    </source>
</evidence>
<dbReference type="GO" id="GO:0030246">
    <property type="term" value="F:carbohydrate binding"/>
    <property type="evidence" value="ECO:0007669"/>
    <property type="project" value="InterPro"/>
</dbReference>
<dbReference type="InterPro" id="IPR005196">
    <property type="entry name" value="Glyco_hydro_65_N"/>
</dbReference>
<evidence type="ECO:0000313" key="9">
    <source>
        <dbReference type="EMBL" id="PAB60288.1"/>
    </source>
</evidence>
<dbReference type="InterPro" id="IPR008928">
    <property type="entry name" value="6-hairpin_glycosidase_sf"/>
</dbReference>
<dbReference type="Pfam" id="PF03632">
    <property type="entry name" value="Glyco_hydro_65m"/>
    <property type="match status" value="1"/>
</dbReference>
<dbReference type="SUPFAM" id="SSF48208">
    <property type="entry name" value="Six-hairpin glycosidases"/>
    <property type="match status" value="1"/>
</dbReference>
<evidence type="ECO:0000256" key="1">
    <source>
        <dbReference type="ARBA" id="ARBA00006768"/>
    </source>
</evidence>
<dbReference type="EMBL" id="NIBG01000003">
    <property type="protein sequence ID" value="PAB60288.1"/>
    <property type="molecule type" value="Genomic_DNA"/>
</dbReference>
<dbReference type="AlphaFoldDB" id="A0A267MMY5"/>
<keyword evidence="2" id="KW-0328">Glycosyltransferase</keyword>
<dbReference type="OrthoDB" id="9758855at2"/>
<dbReference type="PIRSF" id="PIRSF036289">
    <property type="entry name" value="Glycosyl_hydrolase_malt_phosph"/>
    <property type="match status" value="1"/>
</dbReference>
<dbReference type="InterPro" id="IPR017045">
    <property type="entry name" value="Malt_Pase/Glycosyl_Hdrlase"/>
</dbReference>
<dbReference type="GO" id="GO:0004553">
    <property type="term" value="F:hydrolase activity, hydrolyzing O-glycosyl compounds"/>
    <property type="evidence" value="ECO:0007669"/>
    <property type="project" value="TreeGrafter"/>
</dbReference>
<dbReference type="Gene3D" id="2.70.98.40">
    <property type="entry name" value="Glycoside hydrolase, family 65, N-terminal domain"/>
    <property type="match status" value="1"/>
</dbReference>
<feature type="active site" description="Proton donor" evidence="4">
    <location>
        <position position="495"/>
    </location>
</feature>
<dbReference type="Pfam" id="PF03633">
    <property type="entry name" value="Glyco_hydro_65C"/>
    <property type="match status" value="1"/>
</dbReference>
<evidence type="ECO:0000256" key="2">
    <source>
        <dbReference type="ARBA" id="ARBA00022676"/>
    </source>
</evidence>
<dbReference type="Gene3D" id="2.60.420.10">
    <property type="entry name" value="Maltose phosphorylase, domain 3"/>
    <property type="match status" value="1"/>
</dbReference>
<feature type="domain" description="Glycoside hydrolase family 65 N-terminal" evidence="8">
    <location>
        <begin position="17"/>
        <end position="277"/>
    </location>
</feature>
<protein>
    <submittedName>
        <fullName evidence="9">Family 65 glycosyl hydrolase</fullName>
    </submittedName>
</protein>
<dbReference type="Proteomes" id="UP000216024">
    <property type="component" value="Unassembled WGS sequence"/>
</dbReference>
<feature type="domain" description="Glycoside hydrolase family 65 central catalytic" evidence="6">
    <location>
        <begin position="333"/>
        <end position="695"/>
    </location>
</feature>
<dbReference type="Pfam" id="PF03636">
    <property type="entry name" value="Glyco_hydro_65N"/>
    <property type="match status" value="1"/>
</dbReference>
<dbReference type="InterPro" id="IPR037018">
    <property type="entry name" value="GH65_N"/>
</dbReference>
<evidence type="ECO:0000313" key="10">
    <source>
        <dbReference type="Proteomes" id="UP000216024"/>
    </source>
</evidence>
<dbReference type="GO" id="GO:0005975">
    <property type="term" value="P:carbohydrate metabolic process"/>
    <property type="evidence" value="ECO:0007669"/>
    <property type="project" value="InterPro"/>
</dbReference>
<evidence type="ECO:0000256" key="3">
    <source>
        <dbReference type="ARBA" id="ARBA00022679"/>
    </source>
</evidence>
<feature type="binding site" evidence="5">
    <location>
        <begin position="367"/>
        <end position="368"/>
    </location>
    <ligand>
        <name>substrate</name>
    </ligand>
</feature>
<dbReference type="Gene3D" id="1.50.10.10">
    <property type="match status" value="1"/>
</dbReference>
<keyword evidence="3" id="KW-0808">Transferase</keyword>
<dbReference type="PANTHER" id="PTHR11051:SF8">
    <property type="entry name" value="PROTEIN-GLUCOSYLGALACTOSYLHYDROXYLYSINE GLUCOSIDASE"/>
    <property type="match status" value="1"/>
</dbReference>
<dbReference type="InterPro" id="IPR011013">
    <property type="entry name" value="Gal_mutarotase_sf_dom"/>
</dbReference>
<feature type="domain" description="Glycoside hydrolase family 65 C-terminal" evidence="7">
    <location>
        <begin position="704"/>
        <end position="764"/>
    </location>
</feature>
<name>A0A267MMY5_9FIRM</name>
<evidence type="ECO:0000256" key="5">
    <source>
        <dbReference type="PIRSR" id="PIRSR036289-51"/>
    </source>
</evidence>
<evidence type="ECO:0000259" key="8">
    <source>
        <dbReference type="Pfam" id="PF03636"/>
    </source>
</evidence>
<sequence length="778" mass="89541">MTNKLNTNDCSEWNIVESKFHIESNAHYETLFSLGNGYIGMRGTFEEGYNGPDGTGIEGNYINGFYDSHVIKYGEVAYGYAKEGQTMLNVTNGKIIKVYLGEEELDLTKGTINEYERVLRLKEGILTRELIWTSPKGKKIKVESKRLVSFKHKNLAAINYSVTALNFEEEVKLVSVIDGNVTNMSTKDDPRVGSSFDGSVLTTEDINIEDSFGFVGQRTKNTKFKVICAMENEIETRNSYEIENNKLDNRVETIYKIQAKKDEKITLNKYISYVTSRDLKEEELIPRAKEVVKRAKIDKFERLLEDQINYLEEYWYKADVHIKGDEQLQQGLRFNMFHLLQSAGRDGKTNIAAKGLTGEGYEGHYFWDTEIYMLPFFLYHHPEISRKLLEYRYSILDKARERAREMAHPTGALFPWRTIAGEECSAYYPAGTAQYHINGDVALAIKRYMDTTEDTEFLLKYGAEMIFETARLWADLGTFIEKKGFCINGVTGPDEYTAIVNNNIYTNLIAKVNLSYANEVATWIKENEPKAYEELAKKIDLKGGELELFKRAADEMYVPCDKERGLYAQDDNFFERGVWDFENTPKEKYPLLLHFHPLVIYRHQVCKQADLVLALFLLGENFTLEEKKKNYDYYEKITTHDSSLSTCIFSIMASEIGYHEKAYDYFMKTARMDLDDHKGNTTHGVHAANMAGTWMSVVNGFGGLRVFGDNISFKPCLPKKWDEYDFKVIHKGRLIHVLINKNGTTYRLLEGEDITIKHYDRHILLKAKGEVKIGIGEN</sequence>
<dbReference type="RefSeq" id="WP_095131662.1">
    <property type="nucleotide sequence ID" value="NZ_NIBG01000003.1"/>
</dbReference>
<dbReference type="PANTHER" id="PTHR11051">
    <property type="entry name" value="GLYCOSYL HYDROLASE-RELATED"/>
    <property type="match status" value="1"/>
</dbReference>
<dbReference type="InterPro" id="IPR005195">
    <property type="entry name" value="Glyco_hydro_65_M"/>
</dbReference>
<dbReference type="SUPFAM" id="SSF74650">
    <property type="entry name" value="Galactose mutarotase-like"/>
    <property type="match status" value="1"/>
</dbReference>
<dbReference type="GO" id="GO:0016757">
    <property type="term" value="F:glycosyltransferase activity"/>
    <property type="evidence" value="ECO:0007669"/>
    <property type="project" value="UniProtKB-KW"/>
</dbReference>
<comment type="caution">
    <text evidence="9">The sequence shown here is derived from an EMBL/GenBank/DDBJ whole genome shotgun (WGS) entry which is preliminary data.</text>
</comment>
<keyword evidence="10" id="KW-1185">Reference proteome</keyword>
<dbReference type="InterPro" id="IPR005194">
    <property type="entry name" value="Glyco_hydro_65_C"/>
</dbReference>
<dbReference type="InterPro" id="IPR012341">
    <property type="entry name" value="6hp_glycosidase-like_sf"/>
</dbReference>
<comment type="similarity">
    <text evidence="1">Belongs to the glycosyl hydrolase 65 family.</text>
</comment>
<keyword evidence="9" id="KW-0378">Hydrolase</keyword>